<gene>
    <name evidence="1" type="ORF">OPV22_025946</name>
</gene>
<sequence length="172" mass="18997">MQAELESIKKAPTWSHFYRLRDVRHVELCAHRGLKPELHWFAIRTTRKVAVASAATMAVASRPSSLFLLRHSATASRPLSFSPLRASSTPRSPGRLISFHLPSLELPSRNPRPRMTSLSTALRVCTTTRLGTAKPWCIDHPPCGDRGLNPPCLIPTTTRLCDLAAPVVTTKS</sequence>
<organism evidence="1 2">
    <name type="scientific">Ensete ventricosum</name>
    <name type="common">Abyssinian banana</name>
    <name type="synonym">Musa ensete</name>
    <dbReference type="NCBI Taxonomy" id="4639"/>
    <lineage>
        <taxon>Eukaryota</taxon>
        <taxon>Viridiplantae</taxon>
        <taxon>Streptophyta</taxon>
        <taxon>Embryophyta</taxon>
        <taxon>Tracheophyta</taxon>
        <taxon>Spermatophyta</taxon>
        <taxon>Magnoliopsida</taxon>
        <taxon>Liliopsida</taxon>
        <taxon>Zingiberales</taxon>
        <taxon>Musaceae</taxon>
        <taxon>Ensete</taxon>
    </lineage>
</organism>
<dbReference type="AlphaFoldDB" id="A0AAV8QF60"/>
<name>A0AAV8QF60_ENSVE</name>
<keyword evidence="2" id="KW-1185">Reference proteome</keyword>
<protein>
    <submittedName>
        <fullName evidence="1">Uncharacterized protein</fullName>
    </submittedName>
</protein>
<reference evidence="1 2" key="1">
    <citation type="submission" date="2022-12" db="EMBL/GenBank/DDBJ databases">
        <title>Chromosome-scale assembly of the Ensete ventricosum genome.</title>
        <authorList>
            <person name="Dussert Y."/>
            <person name="Stocks J."/>
            <person name="Wendawek A."/>
            <person name="Woldeyes F."/>
            <person name="Nichols R.A."/>
            <person name="Borrell J.S."/>
        </authorList>
    </citation>
    <scope>NUCLEOTIDE SEQUENCE [LARGE SCALE GENOMIC DNA]</scope>
    <source>
        <strain evidence="2">cv. Maze</strain>
        <tissue evidence="1">Seeds</tissue>
    </source>
</reference>
<comment type="caution">
    <text evidence="1">The sequence shown here is derived from an EMBL/GenBank/DDBJ whole genome shotgun (WGS) entry which is preliminary data.</text>
</comment>
<accession>A0AAV8QF60</accession>
<evidence type="ECO:0000313" key="2">
    <source>
        <dbReference type="Proteomes" id="UP001222027"/>
    </source>
</evidence>
<proteinExistence type="predicted"/>
<dbReference type="Proteomes" id="UP001222027">
    <property type="component" value="Unassembled WGS sequence"/>
</dbReference>
<evidence type="ECO:0000313" key="1">
    <source>
        <dbReference type="EMBL" id="KAJ8471603.1"/>
    </source>
</evidence>
<dbReference type="EMBL" id="JAQQAF010000007">
    <property type="protein sequence ID" value="KAJ8471603.1"/>
    <property type="molecule type" value="Genomic_DNA"/>
</dbReference>